<reference evidence="1" key="1">
    <citation type="submission" date="2005-10" db="EMBL/GenBank/DDBJ databases">
        <authorList>
            <person name="Loftus B.J."/>
            <person name="Nene V.M."/>
            <person name="Hannick L.I."/>
            <person name="Bidwell S."/>
            <person name="Haas B."/>
            <person name="Amedeo P."/>
            <person name="Orvis J."/>
            <person name="Wortman J.R."/>
            <person name="White O.R."/>
            <person name="Salzberg S."/>
            <person name="Shumway M."/>
            <person name="Koo H."/>
            <person name="Zhao Y."/>
            <person name="Holmes M."/>
            <person name="Miller J."/>
            <person name="Schatz M."/>
            <person name="Pop M."/>
            <person name="Pai G."/>
            <person name="Utterback T."/>
            <person name="Rogers Y.-H."/>
            <person name="Kravitz S."/>
            <person name="Fraser C.M."/>
        </authorList>
    </citation>
    <scope>NUCLEOTIDE SEQUENCE</scope>
    <source>
        <strain evidence="1">Liverpool</strain>
    </source>
</reference>
<dbReference type="PaxDb" id="7159-AAEL011107-PA"/>
<dbReference type="Proteomes" id="UP000682892">
    <property type="component" value="Chromosome 2"/>
</dbReference>
<reference evidence="1" key="2">
    <citation type="journal article" date="2007" name="Science">
        <title>Genome sequence of Aedes aegypti, a major arbovirus vector.</title>
        <authorList>
            <person name="Nene V."/>
            <person name="Wortman J.R."/>
            <person name="Lawson D."/>
            <person name="Haas B."/>
            <person name="Kodira C."/>
            <person name="Tu Z.J."/>
            <person name="Loftus B."/>
            <person name="Xi Z."/>
            <person name="Megy K."/>
            <person name="Grabherr M."/>
            <person name="Ren Q."/>
            <person name="Zdobnov E.M."/>
            <person name="Lobo N.F."/>
            <person name="Campbell K.S."/>
            <person name="Brown S.E."/>
            <person name="Bonaldo M.F."/>
            <person name="Zhu J."/>
            <person name="Sinkins S.P."/>
            <person name="Hogenkamp D.G."/>
            <person name="Amedeo P."/>
            <person name="Arensburger P."/>
            <person name="Atkinson P.W."/>
            <person name="Bidwell S."/>
            <person name="Biedler J."/>
            <person name="Birney E."/>
            <person name="Bruggner R.V."/>
            <person name="Costas J."/>
            <person name="Coy M.R."/>
            <person name="Crabtree J."/>
            <person name="Crawford M."/>
            <person name="Debruyn B."/>
            <person name="Decaprio D."/>
            <person name="Eiglmeier K."/>
            <person name="Eisenstadt E."/>
            <person name="El-Dorry H."/>
            <person name="Gelbart W.M."/>
            <person name="Gomes S.L."/>
            <person name="Hammond M."/>
            <person name="Hannick L.I."/>
            <person name="Hogan J.R."/>
            <person name="Holmes M.H."/>
            <person name="Jaffe D."/>
            <person name="Johnston J.S."/>
            <person name="Kennedy R.C."/>
            <person name="Koo H."/>
            <person name="Kravitz S."/>
            <person name="Kriventseva E.V."/>
            <person name="Kulp D."/>
            <person name="Labutti K."/>
            <person name="Lee E."/>
            <person name="Li S."/>
            <person name="Lovin D.D."/>
            <person name="Mao C."/>
            <person name="Mauceli E."/>
            <person name="Menck C.F."/>
            <person name="Miller J.R."/>
            <person name="Montgomery P."/>
            <person name="Mori A."/>
            <person name="Nascimento A.L."/>
            <person name="Naveira H.F."/>
            <person name="Nusbaum C."/>
            <person name="O'leary S."/>
            <person name="Orvis J."/>
            <person name="Pertea M."/>
            <person name="Quesneville H."/>
            <person name="Reidenbach K.R."/>
            <person name="Rogers Y.H."/>
            <person name="Roth C.W."/>
            <person name="Schneider J.R."/>
            <person name="Schatz M."/>
            <person name="Shumway M."/>
            <person name="Stanke M."/>
            <person name="Stinson E.O."/>
            <person name="Tubio J.M."/>
            <person name="Vanzee J.P."/>
            <person name="Verjovski-Almeida S."/>
            <person name="Werner D."/>
            <person name="White O."/>
            <person name="Wyder S."/>
            <person name="Zeng Q."/>
            <person name="Zhao Q."/>
            <person name="Zhao Y."/>
            <person name="Hill C.A."/>
            <person name="Raikhel A.S."/>
            <person name="Soares M.B."/>
            <person name="Knudson D.L."/>
            <person name="Lee N.H."/>
            <person name="Galagan J."/>
            <person name="Salzberg S.L."/>
            <person name="Paulsen I.T."/>
            <person name="Dimopoulos G."/>
            <person name="Collins F.H."/>
            <person name="Birren B."/>
            <person name="Fraser-Liggett C.M."/>
            <person name="Severson D.W."/>
        </authorList>
    </citation>
    <scope>NUCLEOTIDE SEQUENCE [LARGE SCALE GENOMIC DNA]</scope>
    <source>
        <strain evidence="1">Liverpool</strain>
    </source>
</reference>
<dbReference type="EMBL" id="CH477726">
    <property type="protein sequence ID" value="EAT36857.1"/>
    <property type="molecule type" value="Genomic_DNA"/>
</dbReference>
<reference evidence="1" key="3">
    <citation type="submission" date="2012-09" db="EMBL/GenBank/DDBJ databases">
        <authorList>
            <consortium name="VectorBase"/>
        </authorList>
    </citation>
    <scope>NUCLEOTIDE SEQUENCE</scope>
    <source>
        <strain evidence="1">Liverpool</strain>
    </source>
</reference>
<evidence type="ECO:0000313" key="2">
    <source>
        <dbReference type="Proteomes" id="UP000682892"/>
    </source>
</evidence>
<sequence>MFRCACQTKYYAAVLQSVCWLTRHKRVMIILMIRNVKQGMMMSSQIVMNDVLFEVL</sequence>
<evidence type="ECO:0000313" key="1">
    <source>
        <dbReference type="EMBL" id="EAT36857.1"/>
    </source>
</evidence>
<proteinExistence type="predicted"/>
<gene>
    <name evidence="1" type="ORF">AaeL_AAEL011107</name>
</gene>
<dbReference type="AlphaFoldDB" id="Q16R17"/>
<protein>
    <submittedName>
        <fullName evidence="1">AAEL011107-PA</fullName>
    </submittedName>
</protein>
<dbReference type="HOGENOM" id="CLU_3015987_0_0_1"/>
<name>Q16R17_AEDAE</name>
<accession>Q16R17</accession>
<organism evidence="1 2">
    <name type="scientific">Aedes aegypti</name>
    <name type="common">Yellowfever mosquito</name>
    <name type="synonym">Culex aegypti</name>
    <dbReference type="NCBI Taxonomy" id="7159"/>
    <lineage>
        <taxon>Eukaryota</taxon>
        <taxon>Metazoa</taxon>
        <taxon>Ecdysozoa</taxon>
        <taxon>Arthropoda</taxon>
        <taxon>Hexapoda</taxon>
        <taxon>Insecta</taxon>
        <taxon>Pterygota</taxon>
        <taxon>Neoptera</taxon>
        <taxon>Endopterygota</taxon>
        <taxon>Diptera</taxon>
        <taxon>Nematocera</taxon>
        <taxon>Culicoidea</taxon>
        <taxon>Culicidae</taxon>
        <taxon>Culicinae</taxon>
        <taxon>Aedini</taxon>
        <taxon>Aedes</taxon>
        <taxon>Stegomyia</taxon>
    </lineage>
</organism>